<dbReference type="EMBL" id="CM023487">
    <property type="protein sequence ID" value="KAH6926053.1"/>
    <property type="molecule type" value="Genomic_DNA"/>
</dbReference>
<name>A0ACB7RTU6_HYAAI</name>
<accession>A0ACB7RTU6</accession>
<gene>
    <name evidence="1" type="ORF">HPB50_013489</name>
</gene>
<organism evidence="1 2">
    <name type="scientific">Hyalomma asiaticum</name>
    <name type="common">Tick</name>
    <dbReference type="NCBI Taxonomy" id="266040"/>
    <lineage>
        <taxon>Eukaryota</taxon>
        <taxon>Metazoa</taxon>
        <taxon>Ecdysozoa</taxon>
        <taxon>Arthropoda</taxon>
        <taxon>Chelicerata</taxon>
        <taxon>Arachnida</taxon>
        <taxon>Acari</taxon>
        <taxon>Parasitiformes</taxon>
        <taxon>Ixodida</taxon>
        <taxon>Ixodoidea</taxon>
        <taxon>Ixodidae</taxon>
        <taxon>Hyalomminae</taxon>
        <taxon>Hyalomma</taxon>
    </lineage>
</organism>
<protein>
    <submittedName>
        <fullName evidence="1">Uncharacterized protein</fullName>
    </submittedName>
</protein>
<evidence type="ECO:0000313" key="2">
    <source>
        <dbReference type="Proteomes" id="UP000821845"/>
    </source>
</evidence>
<comment type="caution">
    <text evidence="1">The sequence shown here is derived from an EMBL/GenBank/DDBJ whole genome shotgun (WGS) entry which is preliminary data.</text>
</comment>
<proteinExistence type="predicted"/>
<evidence type="ECO:0000313" key="1">
    <source>
        <dbReference type="EMBL" id="KAH6926053.1"/>
    </source>
</evidence>
<keyword evidence="2" id="KW-1185">Reference proteome</keyword>
<reference evidence="1" key="1">
    <citation type="submission" date="2020-05" db="EMBL/GenBank/DDBJ databases">
        <title>Large-scale comparative analyses of tick genomes elucidate their genetic diversity and vector capacities.</title>
        <authorList>
            <person name="Jia N."/>
            <person name="Wang J."/>
            <person name="Shi W."/>
            <person name="Du L."/>
            <person name="Sun Y."/>
            <person name="Zhan W."/>
            <person name="Jiang J."/>
            <person name="Wang Q."/>
            <person name="Zhang B."/>
            <person name="Ji P."/>
            <person name="Sakyi L.B."/>
            <person name="Cui X."/>
            <person name="Yuan T."/>
            <person name="Jiang B."/>
            <person name="Yang W."/>
            <person name="Lam T.T.-Y."/>
            <person name="Chang Q."/>
            <person name="Ding S."/>
            <person name="Wang X."/>
            <person name="Zhu J."/>
            <person name="Ruan X."/>
            <person name="Zhao L."/>
            <person name="Wei J."/>
            <person name="Que T."/>
            <person name="Du C."/>
            <person name="Cheng J."/>
            <person name="Dai P."/>
            <person name="Han X."/>
            <person name="Huang E."/>
            <person name="Gao Y."/>
            <person name="Liu J."/>
            <person name="Shao H."/>
            <person name="Ye R."/>
            <person name="Li L."/>
            <person name="Wei W."/>
            <person name="Wang X."/>
            <person name="Wang C."/>
            <person name="Yang T."/>
            <person name="Huo Q."/>
            <person name="Li W."/>
            <person name="Guo W."/>
            <person name="Chen H."/>
            <person name="Zhou L."/>
            <person name="Ni X."/>
            <person name="Tian J."/>
            <person name="Zhou Y."/>
            <person name="Sheng Y."/>
            <person name="Liu T."/>
            <person name="Pan Y."/>
            <person name="Xia L."/>
            <person name="Li J."/>
            <person name="Zhao F."/>
            <person name="Cao W."/>
        </authorList>
    </citation>
    <scope>NUCLEOTIDE SEQUENCE</scope>
    <source>
        <strain evidence="1">Hyas-2018</strain>
    </source>
</reference>
<dbReference type="Proteomes" id="UP000821845">
    <property type="component" value="Chromosome 7"/>
</dbReference>
<sequence length="152" mass="16013">MQWSPAELVAIFVIRNGDGRGDDGACSEIQLAQARRESGLAGDGHVRNMEPTSEQQPYDAANVAYQDQGGEVDTASTESSGSSVDGSSAASTSSSPAHEEDVARFHLSSCLCPEDEGAPVEALFRCPCRCPDTFVHGSCSEELLYRDPDGAA</sequence>